<gene>
    <name evidence="1" type="ORF">OD459_10680</name>
</gene>
<dbReference type="Proteomes" id="UP001163104">
    <property type="component" value="Chromosome"/>
</dbReference>
<dbReference type="RefSeq" id="WP_263599944.1">
    <property type="nucleotide sequence ID" value="NZ_CP107027.1"/>
</dbReference>
<accession>A0AA46SLH3</accession>
<protein>
    <submittedName>
        <fullName evidence="1">Uncharacterized protein</fullName>
    </submittedName>
</protein>
<evidence type="ECO:0000313" key="2">
    <source>
        <dbReference type="Proteomes" id="UP001163104"/>
    </source>
</evidence>
<proteinExistence type="predicted"/>
<name>A0AA46SLH3_CYTFI</name>
<reference evidence="1" key="1">
    <citation type="submission" date="2022-10" db="EMBL/GenBank/DDBJ databases">
        <title>Mechanism of multi-heavy metal repair in Cytobacillus Firmus M7.</title>
        <authorList>
            <person name="Li X."/>
            <person name="Yu C."/>
        </authorList>
    </citation>
    <scope>NUCLEOTIDE SEQUENCE</scope>
    <source>
        <strain evidence="1">M7</strain>
    </source>
</reference>
<evidence type="ECO:0000313" key="1">
    <source>
        <dbReference type="EMBL" id="UYG97445.1"/>
    </source>
</evidence>
<dbReference type="AlphaFoldDB" id="A0AA46SLH3"/>
<sequence>MEKEWDSIKKIRGCLLLGIFANQLNVHQFNKELILHPYESILAVVNPRSLSVRYLNLSWFEVSLEMIF</sequence>
<organism evidence="1 2">
    <name type="scientific">Cytobacillus firmus</name>
    <name type="common">Bacillus firmus</name>
    <dbReference type="NCBI Taxonomy" id="1399"/>
    <lineage>
        <taxon>Bacteria</taxon>
        <taxon>Bacillati</taxon>
        <taxon>Bacillota</taxon>
        <taxon>Bacilli</taxon>
        <taxon>Bacillales</taxon>
        <taxon>Bacillaceae</taxon>
        <taxon>Cytobacillus</taxon>
    </lineage>
</organism>
<dbReference type="EMBL" id="CP107027">
    <property type="protein sequence ID" value="UYG97445.1"/>
    <property type="molecule type" value="Genomic_DNA"/>
</dbReference>